<evidence type="ECO:0000256" key="1">
    <source>
        <dbReference type="SAM" id="MobiDB-lite"/>
    </source>
</evidence>
<protein>
    <submittedName>
        <fullName evidence="2">Uncharacterized protein</fullName>
    </submittedName>
</protein>
<dbReference type="AlphaFoldDB" id="A0A561WYP9"/>
<organism evidence="2 3">
    <name type="scientific">Micromonospora palomenae</name>
    <dbReference type="NCBI Taxonomy" id="1461247"/>
    <lineage>
        <taxon>Bacteria</taxon>
        <taxon>Bacillati</taxon>
        <taxon>Actinomycetota</taxon>
        <taxon>Actinomycetes</taxon>
        <taxon>Micromonosporales</taxon>
        <taxon>Micromonosporaceae</taxon>
        <taxon>Micromonospora</taxon>
    </lineage>
</organism>
<dbReference type="Proteomes" id="UP000319927">
    <property type="component" value="Unassembled WGS sequence"/>
</dbReference>
<evidence type="ECO:0000313" key="3">
    <source>
        <dbReference type="Proteomes" id="UP000319927"/>
    </source>
</evidence>
<dbReference type="OrthoDB" id="3405601at2"/>
<reference evidence="2 3" key="1">
    <citation type="submission" date="2019-06" db="EMBL/GenBank/DDBJ databases">
        <title>Sequencing the genomes of 1000 actinobacteria strains.</title>
        <authorList>
            <person name="Klenk H.-P."/>
        </authorList>
    </citation>
    <scope>NUCLEOTIDE SEQUENCE [LARGE SCALE GENOMIC DNA]</scope>
    <source>
        <strain evidence="2 3">DSM 102131</strain>
    </source>
</reference>
<gene>
    <name evidence="2" type="ORF">FHX75_112158</name>
</gene>
<dbReference type="RefSeq" id="WP_154938556.1">
    <property type="nucleotide sequence ID" value="NZ_VIXA01000001.1"/>
</dbReference>
<keyword evidence="3" id="KW-1185">Reference proteome</keyword>
<proteinExistence type="predicted"/>
<accession>A0A561WYP9</accession>
<comment type="caution">
    <text evidence="2">The sequence shown here is derived from an EMBL/GenBank/DDBJ whole genome shotgun (WGS) entry which is preliminary data.</text>
</comment>
<feature type="region of interest" description="Disordered" evidence="1">
    <location>
        <begin position="109"/>
        <end position="154"/>
    </location>
</feature>
<name>A0A561WYP9_9ACTN</name>
<evidence type="ECO:0000313" key="2">
    <source>
        <dbReference type="EMBL" id="TWG28998.1"/>
    </source>
</evidence>
<sequence>MNAHRMDQETVERLLVGPVVDPHDGPEPLVRLLTAVRAAPHPGELRGESAAMHAFRSARAGAPLPAPSPARSFSLARLAGLKVALAGLAVAATGGVAFAAATGTLPGPLHRDAPVTPPSAVPQSTPPTTAGPGGSAAPSSVKPEPSRPMPPASILGLCRSYRAAAGDNPGRALDNPAFADLINRAGGRDEVAGYCERVVRDSGAPTPPSAPPSADHPTPAERPTGRPSQAPSTAGGKPDAPARTVPSRPTH</sequence>
<dbReference type="EMBL" id="VIXA01000001">
    <property type="protein sequence ID" value="TWG28998.1"/>
    <property type="molecule type" value="Genomic_DNA"/>
</dbReference>
<feature type="region of interest" description="Disordered" evidence="1">
    <location>
        <begin position="200"/>
        <end position="251"/>
    </location>
</feature>